<proteinExistence type="predicted"/>
<dbReference type="EMBL" id="RMBX01000001">
    <property type="protein sequence ID" value="RPD42719.1"/>
    <property type="molecule type" value="Genomic_DNA"/>
</dbReference>
<dbReference type="Pfam" id="PF15892">
    <property type="entry name" value="BNR_4"/>
    <property type="match status" value="1"/>
</dbReference>
<sequence length="480" mass="54329">MNRISLLMLLLAATSLKAQEPRFINQPDNGYRGIWYSIGATGNEYAYKYGGGLATYPSNHYPFSVYAAKVNKTFFCYGGTDSTGKTLLHEVGCFDHRTGMVSRPTIVMDKATGDAHDNPVIQIDKNGYIWLFSTSHGVERPSFIYRSSKPYDIGSFDKIKAFKGDVPMDNFSYLQMYYDPAHGFLGLFTHYEMQQLKYGKKNCRVISWMTSTDGIHWSPWKDLANMEEGHYQTSGQKGGRIGTAFNHHPNVQKGAGLDYRTNLYYLRTDNFGGSWTNVNGAPLSLPLRTGDTSALVKNYAAEGLNVYINDLNFDRSGNPVILYETSKGPEPGPEQGMRQWYTAHWKSGHWQIRPLTATDHNYDMGSLMIEKSGIWRVVAPTTNGPQAYNTGGEIVMWESRDEGNTWSAKPLTANSQYNHSYPRRAVNAHPGFYAFWADGDGRKPSVSHLYFTDDKGNVYRLPERMKELYEKPELMPKPKR</sequence>
<feature type="signal peptide" evidence="1">
    <location>
        <begin position="1"/>
        <end position="18"/>
    </location>
</feature>
<dbReference type="SUPFAM" id="SSF50939">
    <property type="entry name" value="Sialidases"/>
    <property type="match status" value="1"/>
</dbReference>
<organism evidence="2 3">
    <name type="scientific">Chitinophaga barathri</name>
    <dbReference type="NCBI Taxonomy" id="1647451"/>
    <lineage>
        <taxon>Bacteria</taxon>
        <taxon>Pseudomonadati</taxon>
        <taxon>Bacteroidota</taxon>
        <taxon>Chitinophagia</taxon>
        <taxon>Chitinophagales</taxon>
        <taxon>Chitinophagaceae</taxon>
        <taxon>Chitinophaga</taxon>
    </lineage>
</organism>
<keyword evidence="3" id="KW-1185">Reference proteome</keyword>
<name>A0A3N4MT64_9BACT</name>
<evidence type="ECO:0008006" key="4">
    <source>
        <dbReference type="Google" id="ProtNLM"/>
    </source>
</evidence>
<feature type="chain" id="PRO_5018159532" description="BNR repeat-containing family member" evidence="1">
    <location>
        <begin position="19"/>
        <end position="480"/>
    </location>
</feature>
<evidence type="ECO:0000313" key="2">
    <source>
        <dbReference type="EMBL" id="RPD42719.1"/>
    </source>
</evidence>
<dbReference type="InterPro" id="IPR036278">
    <property type="entry name" value="Sialidase_sf"/>
</dbReference>
<accession>A0A3N4MT64</accession>
<dbReference type="AlphaFoldDB" id="A0A3N4MT64"/>
<reference evidence="3" key="1">
    <citation type="submission" date="2018-11" db="EMBL/GenBank/DDBJ databases">
        <title>Chitinophaga lutea sp.nov., isolate from arsenic contaminated soil.</title>
        <authorList>
            <person name="Zong Y."/>
        </authorList>
    </citation>
    <scope>NUCLEOTIDE SEQUENCE [LARGE SCALE GENOMIC DNA]</scope>
    <source>
        <strain evidence="3">YLT18</strain>
    </source>
</reference>
<dbReference type="OrthoDB" id="183671at2"/>
<dbReference type="RefSeq" id="WP_120514002.1">
    <property type="nucleotide sequence ID" value="NZ_QXZY01000001.1"/>
</dbReference>
<evidence type="ECO:0000256" key="1">
    <source>
        <dbReference type="SAM" id="SignalP"/>
    </source>
</evidence>
<comment type="caution">
    <text evidence="2">The sequence shown here is derived from an EMBL/GenBank/DDBJ whole genome shotgun (WGS) entry which is preliminary data.</text>
</comment>
<keyword evidence="1" id="KW-0732">Signal</keyword>
<gene>
    <name evidence="2" type="ORF">EG028_00005</name>
</gene>
<dbReference type="Proteomes" id="UP000279089">
    <property type="component" value="Unassembled WGS sequence"/>
</dbReference>
<protein>
    <recommendedName>
        <fullName evidence="4">BNR repeat-containing family member</fullName>
    </recommendedName>
</protein>
<evidence type="ECO:0000313" key="3">
    <source>
        <dbReference type="Proteomes" id="UP000279089"/>
    </source>
</evidence>